<dbReference type="Pfam" id="PF20227">
    <property type="entry name" value="DUF6586"/>
    <property type="match status" value="1"/>
</dbReference>
<dbReference type="STRING" id="491952.Mar181_1871"/>
<dbReference type="HOGENOM" id="CLU_1693397_0_0_6"/>
<dbReference type="Proteomes" id="UP000009230">
    <property type="component" value="Chromosome"/>
</dbReference>
<dbReference type="EMBL" id="CP002771">
    <property type="protein sequence ID" value="AEF54909.1"/>
    <property type="molecule type" value="Genomic_DNA"/>
</dbReference>
<organism evidence="1 2">
    <name type="scientific">Marinomonas posidonica (strain CECT 7376 / NCIMB 14433 / IVIA-Po-181)</name>
    <dbReference type="NCBI Taxonomy" id="491952"/>
    <lineage>
        <taxon>Bacteria</taxon>
        <taxon>Pseudomonadati</taxon>
        <taxon>Pseudomonadota</taxon>
        <taxon>Gammaproteobacteria</taxon>
        <taxon>Oceanospirillales</taxon>
        <taxon>Oceanospirillaceae</taxon>
        <taxon>Marinomonas</taxon>
    </lineage>
</organism>
<sequence length="155" mass="16978">MISVSYASVTNQRLDAAKRLLALAQSSDEAWLVSSLEGSALFQLRSAFNGLLQEVAQSYALSDCLDVITLASEAEAKQSVVPVLSELKDLISQSRSWCCQLLSAYQQQLECHLVQSSFGRTDLIGSGGDDGASMQLYLTKLTDLVLRFREESSEY</sequence>
<proteinExistence type="predicted"/>
<protein>
    <submittedName>
        <fullName evidence="1">Uncharacterized protein</fullName>
    </submittedName>
</protein>
<dbReference type="OrthoDB" id="6104212at2"/>
<gene>
    <name evidence="1" type="ordered locus">Mar181_1871</name>
</gene>
<dbReference type="KEGG" id="mpc:Mar181_1871"/>
<dbReference type="InterPro" id="IPR046493">
    <property type="entry name" value="DUF6586"/>
</dbReference>
<evidence type="ECO:0000313" key="2">
    <source>
        <dbReference type="Proteomes" id="UP000009230"/>
    </source>
</evidence>
<dbReference type="RefSeq" id="WP_013796384.1">
    <property type="nucleotide sequence ID" value="NC_015559.1"/>
</dbReference>
<keyword evidence="2" id="KW-1185">Reference proteome</keyword>
<reference evidence="1 2" key="1">
    <citation type="journal article" date="2012" name="Stand. Genomic Sci.">
        <title>Complete genome sequence of Marinomonas posidonica type strain (IVIA-Po-181(T)).</title>
        <authorList>
            <person name="Lucas-Elio P."/>
            <person name="Goodwin L."/>
            <person name="Woyke T."/>
            <person name="Pitluck S."/>
            <person name="Nolan M."/>
            <person name="Kyrpides N.C."/>
            <person name="Detter J.C."/>
            <person name="Copeland A."/>
            <person name="Lu M."/>
            <person name="Bruce D."/>
            <person name="Detter C."/>
            <person name="Tapia R."/>
            <person name="Han S."/>
            <person name="Land M.L."/>
            <person name="Ivanova N."/>
            <person name="Mikhailova N."/>
            <person name="Johnston A.W."/>
            <person name="Sanchez-Amat A."/>
        </authorList>
    </citation>
    <scope>NUCLEOTIDE SEQUENCE [LARGE SCALE GENOMIC DNA]</scope>
    <source>
        <strain evidence="2">CECT 7376 / NCIMB 14433 / IVIA-Po-181</strain>
    </source>
</reference>
<accession>F6D1A2</accession>
<evidence type="ECO:0000313" key="1">
    <source>
        <dbReference type="EMBL" id="AEF54909.1"/>
    </source>
</evidence>
<name>F6D1A2_MARPP</name>
<dbReference type="AlphaFoldDB" id="F6D1A2"/>